<dbReference type="PROSITE" id="PS50035">
    <property type="entry name" value="PLD"/>
    <property type="match status" value="2"/>
</dbReference>
<feature type="signal peptide" evidence="1">
    <location>
        <begin position="1"/>
        <end position="22"/>
    </location>
</feature>
<protein>
    <submittedName>
        <fullName evidence="3">Phospholipase D family protein</fullName>
    </submittedName>
</protein>
<keyword evidence="1" id="KW-0732">Signal</keyword>
<keyword evidence="4" id="KW-1185">Reference proteome</keyword>
<evidence type="ECO:0000256" key="1">
    <source>
        <dbReference type="SAM" id="SignalP"/>
    </source>
</evidence>
<comment type="caution">
    <text evidence="3">The sequence shown here is derived from an EMBL/GenBank/DDBJ whole genome shotgun (WGS) entry which is preliminary data.</text>
</comment>
<dbReference type="SMART" id="SM00155">
    <property type="entry name" value="PLDc"/>
    <property type="match status" value="2"/>
</dbReference>
<dbReference type="Gene3D" id="3.30.870.10">
    <property type="entry name" value="Endonuclease Chain A"/>
    <property type="match status" value="2"/>
</dbReference>
<name>A0ABS2HGU3_9VIBR</name>
<gene>
    <name evidence="3" type="ORF">JQC93_02740</name>
</gene>
<dbReference type="CDD" id="cd09113">
    <property type="entry name" value="PLDc_ymdC_like_2"/>
    <property type="match status" value="1"/>
</dbReference>
<feature type="domain" description="PLD phosphodiesterase" evidence="2">
    <location>
        <begin position="378"/>
        <end position="405"/>
    </location>
</feature>
<dbReference type="RefSeq" id="WP_205156923.1">
    <property type="nucleotide sequence ID" value="NZ_JAFEUM010000001.1"/>
</dbReference>
<evidence type="ECO:0000259" key="2">
    <source>
        <dbReference type="PROSITE" id="PS50035"/>
    </source>
</evidence>
<dbReference type="PANTHER" id="PTHR21248:SF12">
    <property type="entry name" value="CARDIOLIPIN SYNTHASE C"/>
    <property type="match status" value="1"/>
</dbReference>
<dbReference type="CDD" id="cd09111">
    <property type="entry name" value="PLDc_ymdC_like_1"/>
    <property type="match status" value="1"/>
</dbReference>
<proteinExistence type="predicted"/>
<dbReference type="InterPro" id="IPR025202">
    <property type="entry name" value="PLD-like_dom"/>
</dbReference>
<evidence type="ECO:0000313" key="3">
    <source>
        <dbReference type="EMBL" id="MBM7035312.1"/>
    </source>
</evidence>
<dbReference type="PANTHER" id="PTHR21248">
    <property type="entry name" value="CARDIOLIPIN SYNTHASE"/>
    <property type="match status" value="1"/>
</dbReference>
<dbReference type="Proteomes" id="UP000809621">
    <property type="component" value="Unassembled WGS sequence"/>
</dbReference>
<dbReference type="InterPro" id="IPR001736">
    <property type="entry name" value="PLipase_D/transphosphatidylase"/>
</dbReference>
<evidence type="ECO:0000313" key="4">
    <source>
        <dbReference type="Proteomes" id="UP000809621"/>
    </source>
</evidence>
<dbReference type="Pfam" id="PF13091">
    <property type="entry name" value="PLDc_2"/>
    <property type="match status" value="2"/>
</dbReference>
<feature type="domain" description="PLD phosphodiesterase" evidence="2">
    <location>
        <begin position="150"/>
        <end position="177"/>
    </location>
</feature>
<accession>A0ABS2HGU3</accession>
<organism evidence="3 4">
    <name type="scientific">Vibrio ulleungensis</name>
    <dbReference type="NCBI Taxonomy" id="2807619"/>
    <lineage>
        <taxon>Bacteria</taxon>
        <taxon>Pseudomonadati</taxon>
        <taxon>Pseudomonadota</taxon>
        <taxon>Gammaproteobacteria</taxon>
        <taxon>Vibrionales</taxon>
        <taxon>Vibrionaceae</taxon>
        <taxon>Vibrio</taxon>
    </lineage>
</organism>
<sequence>MNLFRALSLLGFALLVSGCAQQFPDVEKEFEQNWVPTQYSGHAYLLPTAKDAFAQRVSLIRQANSSIDMTYFSWESDTLGLVLFNEVKAAADRGVRVRLTLDDLLVFNDKWLAELNTHPNIDIKLFNPFHSRKLGWLGRAAEFTSHQQQLDNRLHEKYFNVDQNRMILGGRNVGDAYFGYHKQANFFDMDTLFKGDIITAFAAHFNHMWDSSYVVDISELIEANPDKPYKHFERLLEEQTHKNSAVIENIERSVDALPLPQFVDVSVRPVFDSLEKVETNKPYFRTRAERAIESELNHAKTAVISTPYLLPTDGHFRVIDQLVNNDAQVTLITNSSASNDSGFVPAYYEKYRKALLGKGVHMLEYKDDAFNDDHYYHANTYYHNKTLVLDNRVTFIGSSNFDPRSDFLNVEFGVFVESPEFAEQVINYLTHQQQKKFWQVTLTDNDEIIWTSGGKVHTGNPNYGRWHEIPNGLFRLLNGEFEL</sequence>
<reference evidence="3 4" key="1">
    <citation type="submission" date="2021-02" db="EMBL/GenBank/DDBJ databases">
        <authorList>
            <person name="Park J.-S."/>
        </authorList>
    </citation>
    <scope>NUCLEOTIDE SEQUENCE [LARGE SCALE GENOMIC DNA]</scope>
    <source>
        <strain evidence="3 4">188UL20-2</strain>
    </source>
</reference>
<dbReference type="SUPFAM" id="SSF56024">
    <property type="entry name" value="Phospholipase D/nuclease"/>
    <property type="match status" value="2"/>
</dbReference>
<dbReference type="EMBL" id="JAFEUM010000001">
    <property type="protein sequence ID" value="MBM7035312.1"/>
    <property type="molecule type" value="Genomic_DNA"/>
</dbReference>
<dbReference type="PROSITE" id="PS51257">
    <property type="entry name" value="PROKAR_LIPOPROTEIN"/>
    <property type="match status" value="1"/>
</dbReference>
<feature type="chain" id="PRO_5046463773" evidence="1">
    <location>
        <begin position="23"/>
        <end position="483"/>
    </location>
</feature>